<evidence type="ECO:0000256" key="10">
    <source>
        <dbReference type="ARBA" id="ARBA00038043"/>
    </source>
</evidence>
<keyword evidence="3" id="KW-0134">Cell wall</keyword>
<dbReference type="Pfam" id="PF08263">
    <property type="entry name" value="LRRNT_2"/>
    <property type="match status" value="1"/>
</dbReference>
<evidence type="ECO:0000256" key="7">
    <source>
        <dbReference type="ARBA" id="ARBA00022737"/>
    </source>
</evidence>
<dbReference type="InterPro" id="IPR053059">
    <property type="entry name" value="Inactive_SerThr-Kinase_ABA"/>
</dbReference>
<comment type="caution">
    <text evidence="13">The sequence shown here is derived from an EMBL/GenBank/DDBJ whole genome shotgun (WGS) entry which is preliminary data.</text>
</comment>
<dbReference type="InterPro" id="IPR003591">
    <property type="entry name" value="Leu-rich_rpt_typical-subtyp"/>
</dbReference>
<name>A0AAV1R806_9ROSI</name>
<gene>
    <name evidence="13" type="ORF">DCAF_LOCUS6923</name>
</gene>
<dbReference type="PANTHER" id="PTHR48003">
    <property type="entry name" value="OS07G0626500 PROTEIN"/>
    <property type="match status" value="1"/>
</dbReference>
<protein>
    <recommendedName>
        <fullName evidence="12">Leucine-rich repeat-containing N-terminal plant-type domain-containing protein</fullName>
    </recommendedName>
</protein>
<dbReference type="Gene3D" id="3.80.10.10">
    <property type="entry name" value="Ribonuclease Inhibitor"/>
    <property type="match status" value="4"/>
</dbReference>
<dbReference type="SUPFAM" id="SSF52058">
    <property type="entry name" value="L domain-like"/>
    <property type="match status" value="2"/>
</dbReference>
<keyword evidence="8" id="KW-1133">Transmembrane helix</keyword>
<dbReference type="FunFam" id="3.80.10.10:FF:000095">
    <property type="entry name" value="LRR receptor-like serine/threonine-protein kinase GSO1"/>
    <property type="match status" value="1"/>
</dbReference>
<feature type="domain" description="Leucine-rich repeat-containing N-terminal plant-type" evidence="12">
    <location>
        <begin position="19"/>
        <end position="62"/>
    </location>
</feature>
<dbReference type="SMART" id="SM00369">
    <property type="entry name" value="LRR_TYP"/>
    <property type="match status" value="5"/>
</dbReference>
<evidence type="ECO:0000256" key="2">
    <source>
        <dbReference type="ARBA" id="ARBA00004191"/>
    </source>
</evidence>
<dbReference type="EMBL" id="CAWUPB010000913">
    <property type="protein sequence ID" value="CAK7329175.1"/>
    <property type="molecule type" value="Genomic_DNA"/>
</dbReference>
<dbReference type="Pfam" id="PF13516">
    <property type="entry name" value="LRR_6"/>
    <property type="match status" value="2"/>
</dbReference>
<evidence type="ECO:0000256" key="8">
    <source>
        <dbReference type="ARBA" id="ARBA00022989"/>
    </source>
</evidence>
<organism evidence="13 14">
    <name type="scientific">Dovyalis caffra</name>
    <dbReference type="NCBI Taxonomy" id="77055"/>
    <lineage>
        <taxon>Eukaryota</taxon>
        <taxon>Viridiplantae</taxon>
        <taxon>Streptophyta</taxon>
        <taxon>Embryophyta</taxon>
        <taxon>Tracheophyta</taxon>
        <taxon>Spermatophyta</taxon>
        <taxon>Magnoliopsida</taxon>
        <taxon>eudicotyledons</taxon>
        <taxon>Gunneridae</taxon>
        <taxon>Pentapetalae</taxon>
        <taxon>rosids</taxon>
        <taxon>fabids</taxon>
        <taxon>Malpighiales</taxon>
        <taxon>Salicaceae</taxon>
        <taxon>Flacourtieae</taxon>
        <taxon>Dovyalis</taxon>
    </lineage>
</organism>
<keyword evidence="3" id="KW-0964">Secreted</keyword>
<evidence type="ECO:0000256" key="9">
    <source>
        <dbReference type="ARBA" id="ARBA00023136"/>
    </source>
</evidence>
<dbReference type="PRINTS" id="PR00019">
    <property type="entry name" value="LEURICHRPT"/>
</dbReference>
<proteinExistence type="inferred from homology"/>
<keyword evidence="14" id="KW-1185">Reference proteome</keyword>
<evidence type="ECO:0000313" key="14">
    <source>
        <dbReference type="Proteomes" id="UP001314170"/>
    </source>
</evidence>
<evidence type="ECO:0000313" key="13">
    <source>
        <dbReference type="EMBL" id="CAK7329175.1"/>
    </source>
</evidence>
<evidence type="ECO:0000256" key="4">
    <source>
        <dbReference type="ARBA" id="ARBA00022614"/>
    </source>
</evidence>
<keyword evidence="6 11" id="KW-0732">Signal</keyword>
<dbReference type="GO" id="GO:0016020">
    <property type="term" value="C:membrane"/>
    <property type="evidence" value="ECO:0007669"/>
    <property type="project" value="UniProtKB-SubCell"/>
</dbReference>
<keyword evidence="4" id="KW-0433">Leucine-rich repeat</keyword>
<feature type="chain" id="PRO_5043976580" description="Leucine-rich repeat-containing N-terminal plant-type domain-containing protein" evidence="11">
    <location>
        <begin position="18"/>
        <end position="559"/>
    </location>
</feature>
<keyword evidence="9" id="KW-0472">Membrane</keyword>
<dbReference type="Proteomes" id="UP001314170">
    <property type="component" value="Unassembled WGS sequence"/>
</dbReference>
<dbReference type="InterPro" id="IPR013210">
    <property type="entry name" value="LRR_N_plant-typ"/>
</dbReference>
<reference evidence="13 14" key="1">
    <citation type="submission" date="2024-01" db="EMBL/GenBank/DDBJ databases">
        <authorList>
            <person name="Waweru B."/>
        </authorList>
    </citation>
    <scope>NUCLEOTIDE SEQUENCE [LARGE SCALE GENOMIC DNA]</scope>
</reference>
<evidence type="ECO:0000256" key="6">
    <source>
        <dbReference type="ARBA" id="ARBA00022729"/>
    </source>
</evidence>
<dbReference type="PANTHER" id="PTHR48003:SF3">
    <property type="entry name" value="LEUCINE-RICH REPEAT PROTEIN KINASE FAMILY PROTEIN"/>
    <property type="match status" value="1"/>
</dbReference>
<dbReference type="Pfam" id="PF00560">
    <property type="entry name" value="LRR_1"/>
    <property type="match status" value="7"/>
</dbReference>
<keyword evidence="7" id="KW-0677">Repeat</keyword>
<dbReference type="InterPro" id="IPR001611">
    <property type="entry name" value="Leu-rich_rpt"/>
</dbReference>
<dbReference type="InterPro" id="IPR032675">
    <property type="entry name" value="LRR_dom_sf"/>
</dbReference>
<evidence type="ECO:0000259" key="12">
    <source>
        <dbReference type="Pfam" id="PF08263"/>
    </source>
</evidence>
<comment type="similarity">
    <text evidence="10">Belongs to the polygalacturonase-inhibiting protein family.</text>
</comment>
<evidence type="ECO:0000256" key="1">
    <source>
        <dbReference type="ARBA" id="ARBA00004167"/>
    </source>
</evidence>
<evidence type="ECO:0000256" key="5">
    <source>
        <dbReference type="ARBA" id="ARBA00022692"/>
    </source>
</evidence>
<dbReference type="GO" id="GO:0009653">
    <property type="term" value="P:anatomical structure morphogenesis"/>
    <property type="evidence" value="ECO:0007669"/>
    <property type="project" value="UniProtKB-ARBA"/>
</dbReference>
<evidence type="ECO:0000256" key="3">
    <source>
        <dbReference type="ARBA" id="ARBA00022512"/>
    </source>
</evidence>
<feature type="signal peptide" evidence="11">
    <location>
        <begin position="1"/>
        <end position="17"/>
    </location>
</feature>
<accession>A0AAV1R806</accession>
<dbReference type="AlphaFoldDB" id="A0AAV1R806"/>
<sequence length="559" mass="60022">MQTVCLILLLLVPVALGQSDFEALLEVKKGFEKDPSGKVFDSWDSKSLTSDGCPQTWYGVVCVNGRVVSISLNDVGLTGNFSFPVLAGFKMLRNLSISNNQLMGTISNVGSIESLEFLDLSSNLFHGFLPSGVAKLKNLVLLNLSSNNFEGIVPSGFRNLESLEYLDLGHNSFSGDIMGLLSQLGSVVHVDLSSNQFSGSLDLGLGNASFVSSIKYLNISHNSLVGQLFAHDGVPYFDSLEVFDASNNQITGAIPPFKFVVSLRILRLGSNQLSGSLPEALLQDSSTVLTELDLSLNQLEGPVGSITSTTLKKLNISSNKLSGPLPTTVGHCAIIDLSNNMLSGNFSRIQNWGNYVEVIQLSSNSLTGTLPNQTSQFLRLTTLNISNNSLNGDLPPVLGTYSELKVIDLSLNFLTGFLLPDFFTSTTLTDLDLSANNFTGEIPLQEVQDSRQNLSLVSLDLSHNSLDGSLPPEISKLHNLLYLDLSNNKLNGSIPADLPDGLKGLDVSSNNLSGVVPDNLRRFPDSAFHPGNSLLIFPYLPFSPKGAPALVNIKGVDLV</sequence>
<comment type="subcellular location">
    <subcellularLocation>
        <location evidence="1">Membrane</location>
        <topology evidence="1">Single-pass membrane protein</topology>
    </subcellularLocation>
    <subcellularLocation>
        <location evidence="2">Secreted</location>
        <location evidence="2">Cell wall</location>
    </subcellularLocation>
</comment>
<evidence type="ECO:0000256" key="11">
    <source>
        <dbReference type="SAM" id="SignalP"/>
    </source>
</evidence>
<dbReference type="Pfam" id="PF13855">
    <property type="entry name" value="LRR_8"/>
    <property type="match status" value="1"/>
</dbReference>
<keyword evidence="5" id="KW-0812">Transmembrane</keyword>
<dbReference type="FunFam" id="3.80.10.10:FF:000400">
    <property type="entry name" value="Nuclear pore complex protein NUP107"/>
    <property type="match status" value="1"/>
</dbReference>
<dbReference type="GO" id="GO:0099402">
    <property type="term" value="P:plant organ development"/>
    <property type="evidence" value="ECO:0007669"/>
    <property type="project" value="UniProtKB-ARBA"/>
</dbReference>